<evidence type="ECO:0000313" key="1">
    <source>
        <dbReference type="EMBL" id="CAB5221175.1"/>
    </source>
</evidence>
<name>A0A6J7WWC4_9CAUD</name>
<dbReference type="EMBL" id="LR798287">
    <property type="protein sequence ID" value="CAB5221175.1"/>
    <property type="molecule type" value="Genomic_DNA"/>
</dbReference>
<protein>
    <submittedName>
        <fullName evidence="1">Neck protein</fullName>
    </submittedName>
</protein>
<reference evidence="1" key="1">
    <citation type="submission" date="2020-05" db="EMBL/GenBank/DDBJ databases">
        <authorList>
            <person name="Chiriac C."/>
            <person name="Salcher M."/>
            <person name="Ghai R."/>
            <person name="Kavagutti S V."/>
        </authorList>
    </citation>
    <scope>NUCLEOTIDE SEQUENCE</scope>
</reference>
<proteinExistence type="predicted"/>
<sequence>MATNFFFNNFSSGAEQSLIENLIIESIRIHGVDNYYIPRKIINRDSAFREQEFSEFGEAIQIEMYIKNVEGFDGEGEFLSRFGVEVRDQITFSVALRVFENEAGTILKRDRPIESDLIWFPFTKSLYTIKYVNKKPIFYQMGALQMYDLVCELFEYSNEIFNTGVEQIDTTYNAFLTTIDPYILLTESGLPLLTEDGFSIISESYNIDYLDETSQNNIFEAEANLFLDFTERDPFSEHDRRA</sequence>
<dbReference type="Pfam" id="PF11649">
    <property type="entry name" value="T4_neck-protein"/>
    <property type="match status" value="1"/>
</dbReference>
<accession>A0A6J7WWC4</accession>
<organism evidence="1">
    <name type="scientific">uncultured Caudovirales phage</name>
    <dbReference type="NCBI Taxonomy" id="2100421"/>
    <lineage>
        <taxon>Viruses</taxon>
        <taxon>Duplodnaviria</taxon>
        <taxon>Heunggongvirae</taxon>
        <taxon>Uroviricota</taxon>
        <taxon>Caudoviricetes</taxon>
        <taxon>Peduoviridae</taxon>
        <taxon>Maltschvirus</taxon>
        <taxon>Maltschvirus maltsch</taxon>
    </lineage>
</organism>
<dbReference type="InterPro" id="IPR021674">
    <property type="entry name" value="Phage_T4_Gp14_neck-protein"/>
</dbReference>
<gene>
    <name evidence="1" type="ORF">UFOVP245_89</name>
</gene>